<name>A0A803M587_CHEQI</name>
<dbReference type="EnsemblPlants" id="AUR62023610-RA">
    <property type="protein sequence ID" value="AUR62023610-RA:cds"/>
    <property type="gene ID" value="AUR62023610"/>
</dbReference>
<keyword evidence="1" id="KW-0812">Transmembrane</keyword>
<keyword evidence="3" id="KW-1185">Reference proteome</keyword>
<sequence>MYRSYWRYSGRVSPAPYSGRVGGSGLTPWFAVPSPSLSSTIFLCYCFILSSFWKLSWFDHEYVIVWTVIVVMSHLIVIREVWLSLLCLQMNTLYDGRDVDIDTEKIEALAFPSLCRIFCIPCGISWVTYTRCLDAFRTINMDRGCWCPAVCICANQLLGYGIWIIGMEELIILAKCINKIRAE</sequence>
<proteinExistence type="predicted"/>
<organism evidence="2 3">
    <name type="scientific">Chenopodium quinoa</name>
    <name type="common">Quinoa</name>
    <dbReference type="NCBI Taxonomy" id="63459"/>
    <lineage>
        <taxon>Eukaryota</taxon>
        <taxon>Viridiplantae</taxon>
        <taxon>Streptophyta</taxon>
        <taxon>Embryophyta</taxon>
        <taxon>Tracheophyta</taxon>
        <taxon>Spermatophyta</taxon>
        <taxon>Magnoliopsida</taxon>
        <taxon>eudicotyledons</taxon>
        <taxon>Gunneridae</taxon>
        <taxon>Pentapetalae</taxon>
        <taxon>Caryophyllales</taxon>
        <taxon>Chenopodiaceae</taxon>
        <taxon>Chenopodioideae</taxon>
        <taxon>Atripliceae</taxon>
        <taxon>Chenopodium</taxon>
    </lineage>
</organism>
<dbReference type="Proteomes" id="UP000596660">
    <property type="component" value="Unplaced"/>
</dbReference>
<dbReference type="Gramene" id="AUR62023610-RA">
    <property type="protein sequence ID" value="AUR62023610-RA:cds"/>
    <property type="gene ID" value="AUR62023610"/>
</dbReference>
<accession>A0A803M587</accession>
<feature type="transmembrane region" description="Helical" evidence="1">
    <location>
        <begin position="36"/>
        <end position="55"/>
    </location>
</feature>
<reference evidence="2" key="2">
    <citation type="submission" date="2021-03" db="UniProtKB">
        <authorList>
            <consortium name="EnsemblPlants"/>
        </authorList>
    </citation>
    <scope>IDENTIFICATION</scope>
</reference>
<protein>
    <submittedName>
        <fullName evidence="2">Uncharacterized protein</fullName>
    </submittedName>
</protein>
<dbReference type="AlphaFoldDB" id="A0A803M587"/>
<keyword evidence="1" id="KW-1133">Transmembrane helix</keyword>
<evidence type="ECO:0000313" key="3">
    <source>
        <dbReference type="Proteomes" id="UP000596660"/>
    </source>
</evidence>
<evidence type="ECO:0000256" key="1">
    <source>
        <dbReference type="SAM" id="Phobius"/>
    </source>
</evidence>
<keyword evidence="1" id="KW-0472">Membrane</keyword>
<reference evidence="2" key="1">
    <citation type="journal article" date="2017" name="Nature">
        <title>The genome of Chenopodium quinoa.</title>
        <authorList>
            <person name="Jarvis D.E."/>
            <person name="Ho Y.S."/>
            <person name="Lightfoot D.J."/>
            <person name="Schmoeckel S.M."/>
            <person name="Li B."/>
            <person name="Borm T.J.A."/>
            <person name="Ohyanagi H."/>
            <person name="Mineta K."/>
            <person name="Michell C.T."/>
            <person name="Saber N."/>
            <person name="Kharbatia N.M."/>
            <person name="Rupper R.R."/>
            <person name="Sharp A.R."/>
            <person name="Dally N."/>
            <person name="Boughton B.A."/>
            <person name="Woo Y.H."/>
            <person name="Gao G."/>
            <person name="Schijlen E.G.W.M."/>
            <person name="Guo X."/>
            <person name="Momin A.A."/>
            <person name="Negrao S."/>
            <person name="Al-Babili S."/>
            <person name="Gehring C."/>
            <person name="Roessner U."/>
            <person name="Jung C."/>
            <person name="Murphy K."/>
            <person name="Arold S.T."/>
            <person name="Gojobori T."/>
            <person name="van der Linden C.G."/>
            <person name="van Loo E.N."/>
            <person name="Jellen E.N."/>
            <person name="Maughan P.J."/>
            <person name="Tester M."/>
        </authorList>
    </citation>
    <scope>NUCLEOTIDE SEQUENCE [LARGE SCALE GENOMIC DNA]</scope>
    <source>
        <strain evidence="2">cv. PI 614886</strain>
    </source>
</reference>
<evidence type="ECO:0000313" key="2">
    <source>
        <dbReference type="EnsemblPlants" id="AUR62023610-RA:cds"/>
    </source>
</evidence>
<feature type="transmembrane region" description="Helical" evidence="1">
    <location>
        <begin position="62"/>
        <end position="82"/>
    </location>
</feature>